<evidence type="ECO:0000313" key="3">
    <source>
        <dbReference type="Proteomes" id="UP000186143"/>
    </source>
</evidence>
<proteinExistence type="predicted"/>
<dbReference type="EMBL" id="MKIO01000039">
    <property type="protein sequence ID" value="OLP53596.1"/>
    <property type="molecule type" value="Genomic_DNA"/>
</dbReference>
<dbReference type="RefSeq" id="WP_075636242.1">
    <property type="nucleotide sequence ID" value="NZ_MKIO01000039.1"/>
</dbReference>
<dbReference type="STRING" id="1672749.BJF92_05430"/>
<dbReference type="OrthoDB" id="7522752at2"/>
<gene>
    <name evidence="2" type="ORF">BJF92_05430</name>
</gene>
<dbReference type="InterPro" id="IPR036465">
    <property type="entry name" value="vWFA_dom_sf"/>
</dbReference>
<dbReference type="InterPro" id="IPR002035">
    <property type="entry name" value="VWF_A"/>
</dbReference>
<dbReference type="InterPro" id="IPR028087">
    <property type="entry name" value="Tad_N"/>
</dbReference>
<evidence type="ECO:0000313" key="2">
    <source>
        <dbReference type="EMBL" id="OLP53596.1"/>
    </source>
</evidence>
<dbReference type="Gene3D" id="3.40.50.410">
    <property type="entry name" value="von Willebrand factor, type A domain"/>
    <property type="match status" value="2"/>
</dbReference>
<protein>
    <recommendedName>
        <fullName evidence="1">VWFA domain-containing protein</fullName>
    </recommendedName>
</protein>
<dbReference type="Proteomes" id="UP000186143">
    <property type="component" value="Unassembled WGS sequence"/>
</dbReference>
<dbReference type="CDD" id="cd00198">
    <property type="entry name" value="vWFA"/>
    <property type="match status" value="1"/>
</dbReference>
<name>A0A1Q9AFD8_9HYPH</name>
<sequence>MARLFFSIWAGDFFRRFFDDRFGNLAVLFAFLLPCLVLAMGCFTDVANAFSLRQRLQGAADAAILAATADYQQDTDRSTLISKIETYLKLDSAGLGRLTSGPDLIDGKGLCITAGAEAQTAFMRLAQIDSVPVSVSACARAGQSGSIEISLVLDVSSSMIEDKRFTPMKKAVRSFLKKFTSGGKLADNVKVAIVPFSSRVNFGMPYKDWFIRYDNKEAIPKRWRDPQSYYTNMTFSKWIDDTTWLAQNSDNYYWMGCAEPRVDVEMRSNGTLGQESLDDRPPDVLPFVAMDSNAQSGTSFCPPPLTELTNDINLLTNAVNEMTSEGATRLDAGIIAGWYTLSPRWASAWSSGKPRNYGNDVKKYIIFMTDGEMNVKYGPSNTDKLDWICDKTRTKACNNLALNALQTICKGMKDAGITIFSVSYSPDADRTNLKQCASGEKYFFEASTSTIEAVYQQVASQVMGDTLRLTR</sequence>
<dbReference type="Pfam" id="PF13400">
    <property type="entry name" value="Tad"/>
    <property type="match status" value="1"/>
</dbReference>
<reference evidence="2 3" key="1">
    <citation type="submission" date="2016-09" db="EMBL/GenBank/DDBJ databases">
        <title>Rhizobium sp. nov., a novel species isolated from the rice rhizosphere.</title>
        <authorList>
            <person name="Zhao J."/>
            <person name="Zhang X."/>
        </authorList>
    </citation>
    <scope>NUCLEOTIDE SEQUENCE [LARGE SCALE GENOMIC DNA]</scope>
    <source>
        <strain evidence="2 3">MH17</strain>
    </source>
</reference>
<dbReference type="SUPFAM" id="SSF53300">
    <property type="entry name" value="vWA-like"/>
    <property type="match status" value="1"/>
</dbReference>
<accession>A0A1Q9AFD8</accession>
<dbReference type="SMART" id="SM00327">
    <property type="entry name" value="VWA"/>
    <property type="match status" value="1"/>
</dbReference>
<dbReference type="AlphaFoldDB" id="A0A1Q9AFD8"/>
<organism evidence="2 3">
    <name type="scientific">Xaviernesmea rhizosphaerae</name>
    <dbReference type="NCBI Taxonomy" id="1672749"/>
    <lineage>
        <taxon>Bacteria</taxon>
        <taxon>Pseudomonadati</taxon>
        <taxon>Pseudomonadota</taxon>
        <taxon>Alphaproteobacteria</taxon>
        <taxon>Hyphomicrobiales</taxon>
        <taxon>Rhizobiaceae</taxon>
        <taxon>Rhizobium/Agrobacterium group</taxon>
        <taxon>Xaviernesmea</taxon>
    </lineage>
</organism>
<feature type="domain" description="VWFA" evidence="1">
    <location>
        <begin position="148"/>
        <end position="458"/>
    </location>
</feature>
<comment type="caution">
    <text evidence="2">The sequence shown here is derived from an EMBL/GenBank/DDBJ whole genome shotgun (WGS) entry which is preliminary data.</text>
</comment>
<dbReference type="PROSITE" id="PS50234">
    <property type="entry name" value="VWFA"/>
    <property type="match status" value="1"/>
</dbReference>
<evidence type="ECO:0000259" key="1">
    <source>
        <dbReference type="PROSITE" id="PS50234"/>
    </source>
</evidence>